<dbReference type="EMBL" id="CP108085">
    <property type="protein sequence ID" value="WUP74113.1"/>
    <property type="molecule type" value="Genomic_DNA"/>
</dbReference>
<keyword evidence="3" id="KW-0489">Methyltransferase</keyword>
<proteinExistence type="predicted"/>
<dbReference type="InterPro" id="IPR041698">
    <property type="entry name" value="Methyltransf_25"/>
</dbReference>
<organism evidence="3 4">
    <name type="scientific">Microbispora hainanensis</name>
    <dbReference type="NCBI Taxonomy" id="568844"/>
    <lineage>
        <taxon>Bacteria</taxon>
        <taxon>Bacillati</taxon>
        <taxon>Actinomycetota</taxon>
        <taxon>Actinomycetes</taxon>
        <taxon>Streptosporangiales</taxon>
        <taxon>Streptosporangiaceae</taxon>
        <taxon>Microbispora</taxon>
    </lineage>
</organism>
<dbReference type="SUPFAM" id="SSF53335">
    <property type="entry name" value="S-adenosyl-L-methionine-dependent methyltransferases"/>
    <property type="match status" value="1"/>
</dbReference>
<dbReference type="PANTHER" id="PTHR42912">
    <property type="entry name" value="METHYLTRANSFERASE"/>
    <property type="match status" value="1"/>
</dbReference>
<keyword evidence="4" id="KW-1185">Reference proteome</keyword>
<feature type="region of interest" description="Disordered" evidence="1">
    <location>
        <begin position="191"/>
        <end position="289"/>
    </location>
</feature>
<evidence type="ECO:0000256" key="1">
    <source>
        <dbReference type="SAM" id="MobiDB-lite"/>
    </source>
</evidence>
<protein>
    <submittedName>
        <fullName evidence="3">Class I SAM-dependent methyltransferase</fullName>
    </submittedName>
</protein>
<keyword evidence="3" id="KW-0808">Transferase</keyword>
<evidence type="ECO:0000313" key="4">
    <source>
        <dbReference type="Proteomes" id="UP001432011"/>
    </source>
</evidence>
<reference evidence="3" key="1">
    <citation type="submission" date="2022-10" db="EMBL/GenBank/DDBJ databases">
        <title>The complete genomes of actinobacterial strains from the NBC collection.</title>
        <authorList>
            <person name="Joergensen T.S."/>
            <person name="Alvarez Arevalo M."/>
            <person name="Sterndorff E.B."/>
            <person name="Faurdal D."/>
            <person name="Vuksanovic O."/>
            <person name="Mourched A.-S."/>
            <person name="Charusanti P."/>
            <person name="Shaw S."/>
            <person name="Blin K."/>
            <person name="Weber T."/>
        </authorList>
    </citation>
    <scope>NUCLEOTIDE SEQUENCE</scope>
    <source>
        <strain evidence="3">NBC_00254</strain>
    </source>
</reference>
<dbReference type="CDD" id="cd02440">
    <property type="entry name" value="AdoMet_MTases"/>
    <property type="match status" value="1"/>
</dbReference>
<sequence length="289" mass="30772">MTRQAFTPALGRFAPTRFYDPVVMLTRERLWRALTVMHAAPRPYEVIVDVGCGTGSTALLLHRIEPRARVVAVDPDREVLAIARRKAEAAGATVRWETGMGDALPEIVGPGAADTVVSTLVLHQCPVATKRAVLSSMHAVLRPGGRLVIADYGLQRTRLMRLGFRLVQFADGVEDTRPNAEGLLPALMTEAGRRSRSRPPPLPASVPPAAPPPYGEAGPRPASASAASPSWSRARPRSRCGDMPTRAARSRIEIGPAVSASIAASSRGSSSPDGRAPARRTSSSASSRR</sequence>
<dbReference type="GO" id="GO:0008168">
    <property type="term" value="F:methyltransferase activity"/>
    <property type="evidence" value="ECO:0007669"/>
    <property type="project" value="UniProtKB-KW"/>
</dbReference>
<feature type="compositionally biased region" description="Low complexity" evidence="1">
    <location>
        <begin position="215"/>
        <end position="233"/>
    </location>
</feature>
<dbReference type="InterPro" id="IPR029063">
    <property type="entry name" value="SAM-dependent_MTases_sf"/>
</dbReference>
<feature type="compositionally biased region" description="Low complexity" evidence="1">
    <location>
        <begin position="254"/>
        <end position="289"/>
    </location>
</feature>
<dbReference type="Proteomes" id="UP001432011">
    <property type="component" value="Chromosome"/>
</dbReference>
<dbReference type="GO" id="GO:0032259">
    <property type="term" value="P:methylation"/>
    <property type="evidence" value="ECO:0007669"/>
    <property type="project" value="UniProtKB-KW"/>
</dbReference>
<dbReference type="InterPro" id="IPR050508">
    <property type="entry name" value="Methyltransf_Superfamily"/>
</dbReference>
<gene>
    <name evidence="3" type="ORF">OG913_32805</name>
</gene>
<dbReference type="Gene3D" id="3.40.50.150">
    <property type="entry name" value="Vaccinia Virus protein VP39"/>
    <property type="match status" value="1"/>
</dbReference>
<name>A0ABZ1SM76_9ACTN</name>
<dbReference type="Pfam" id="PF13649">
    <property type="entry name" value="Methyltransf_25"/>
    <property type="match status" value="1"/>
</dbReference>
<evidence type="ECO:0000259" key="2">
    <source>
        <dbReference type="Pfam" id="PF13649"/>
    </source>
</evidence>
<feature type="domain" description="Methyltransferase" evidence="2">
    <location>
        <begin position="47"/>
        <end position="145"/>
    </location>
</feature>
<accession>A0ABZ1SM76</accession>
<feature type="compositionally biased region" description="Pro residues" evidence="1">
    <location>
        <begin position="198"/>
        <end position="214"/>
    </location>
</feature>
<dbReference type="RefSeq" id="WP_142651524.1">
    <property type="nucleotide sequence ID" value="NZ_CP108085.1"/>
</dbReference>
<evidence type="ECO:0000313" key="3">
    <source>
        <dbReference type="EMBL" id="WUP74113.1"/>
    </source>
</evidence>